<dbReference type="RefSeq" id="WP_027290954.1">
    <property type="nucleotide sequence ID" value="NZ_UGVL01000001.1"/>
</dbReference>
<organism evidence="2 3">
    <name type="scientific">Rikenella microfusus</name>
    <dbReference type="NCBI Taxonomy" id="28139"/>
    <lineage>
        <taxon>Bacteria</taxon>
        <taxon>Pseudomonadati</taxon>
        <taxon>Bacteroidota</taxon>
        <taxon>Bacteroidia</taxon>
        <taxon>Bacteroidales</taxon>
        <taxon>Rikenellaceae</taxon>
        <taxon>Rikenella</taxon>
    </lineage>
</organism>
<keyword evidence="1" id="KW-0732">Signal</keyword>
<dbReference type="Proteomes" id="UP000255233">
    <property type="component" value="Unassembled WGS sequence"/>
</dbReference>
<dbReference type="InterPro" id="IPR021958">
    <property type="entry name" value="DUF3575"/>
</dbReference>
<dbReference type="OrthoDB" id="1001751at2"/>
<dbReference type="AlphaFoldDB" id="A0A379MN14"/>
<reference evidence="2 3" key="1">
    <citation type="submission" date="2018-06" db="EMBL/GenBank/DDBJ databases">
        <authorList>
            <consortium name="Pathogen Informatics"/>
            <person name="Doyle S."/>
        </authorList>
    </citation>
    <scope>NUCLEOTIDE SEQUENCE [LARGE SCALE GENOMIC DNA]</scope>
    <source>
        <strain evidence="2 3">NCTC11190</strain>
    </source>
</reference>
<evidence type="ECO:0000313" key="3">
    <source>
        <dbReference type="Proteomes" id="UP000255233"/>
    </source>
</evidence>
<feature type="chain" id="PRO_5016705998" evidence="1">
    <location>
        <begin position="20"/>
        <end position="188"/>
    </location>
</feature>
<evidence type="ECO:0000256" key="1">
    <source>
        <dbReference type="SAM" id="SignalP"/>
    </source>
</evidence>
<name>A0A379MN14_9BACT</name>
<accession>A0A379MN14</accession>
<gene>
    <name evidence="2" type="ORF">NCTC11190_00201</name>
</gene>
<protein>
    <submittedName>
        <fullName evidence="2">Protein of uncharacterized function (DUF3575)</fullName>
    </submittedName>
</protein>
<evidence type="ECO:0000313" key="2">
    <source>
        <dbReference type="EMBL" id="SUE33008.1"/>
    </source>
</evidence>
<feature type="signal peptide" evidence="1">
    <location>
        <begin position="1"/>
        <end position="19"/>
    </location>
</feature>
<proteinExistence type="predicted"/>
<keyword evidence="3" id="KW-1185">Reference proteome</keyword>
<dbReference type="Pfam" id="PF12099">
    <property type="entry name" value="DUF3575"/>
    <property type="match status" value="1"/>
</dbReference>
<dbReference type="STRING" id="880526.GCA_000427365_01241"/>
<dbReference type="EMBL" id="UGVL01000001">
    <property type="protein sequence ID" value="SUE33008.1"/>
    <property type="molecule type" value="Genomic_DNA"/>
</dbReference>
<sequence length="188" mass="21192">MLRKIVILSLFALAGSVGAATAQNTSLKWNALYWAVGVPNMSVETRLGEKFTFNADAVYSPWESVKGRPLKGLQLIPEVRFYPKEALKGFYVGGYVSYDSYKVSKWGHPKTQVQHGIGMGLGVTLGWQIDIARRWGMDFYVGGGWHLGWYYGMDTQTGLRYADWNRSGEWIPYKAGVTFVYRLGMGRE</sequence>